<evidence type="ECO:0000256" key="3">
    <source>
        <dbReference type="ARBA" id="ARBA00022475"/>
    </source>
</evidence>
<dbReference type="InterPro" id="IPR025932">
    <property type="entry name" value="Trypano_VSG_B_N_dom"/>
</dbReference>
<dbReference type="VEuPathDB" id="TriTrypDB:Tb427_000210300"/>
<evidence type="ECO:0000259" key="11">
    <source>
        <dbReference type="Pfam" id="PF13206"/>
    </source>
</evidence>
<proteinExistence type="predicted"/>
<keyword evidence="4" id="KW-0336">GPI-anchor</keyword>
<keyword evidence="7" id="KW-0325">Glycoprotein</keyword>
<dbReference type="EMBL" id="KC612856">
    <property type="protein sequence ID" value="AGH60287.1"/>
    <property type="molecule type" value="Genomic_DNA"/>
</dbReference>
<feature type="compositionally biased region" description="Polar residues" evidence="9">
    <location>
        <begin position="188"/>
        <end position="207"/>
    </location>
</feature>
<evidence type="ECO:0000256" key="9">
    <source>
        <dbReference type="SAM" id="MobiDB-lite"/>
    </source>
</evidence>
<dbReference type="AlphaFoldDB" id="M4T006"/>
<sequence length="425" mass="45314">MTTNLLLGLLLITTTATQAALAVPGDGKNEFEYRALCTLVNIAKLPTNAITLPTVSEETVLSIEVLNMSASNDDWKKNFPAAGEPDPEPTPPCTSGDKRIRCNDKYSRYKQVKSTLAAETKAHETKDKHNLFAGVQQTAAGQRAKLQLQHVAEAAATLRENFIKSPDYPAANIADEIKHELQQALYGTQSKPPGDTYTDQWSQSGARSTDCKTDKAGKSIRGDLACLCIADNTQTQQTCGDSIGPASGTAWASIAVKNNIETVANACAKMTKPKLTAATIRKALSAFTHALHSNTAGGADAILLGQAHSDGACGGGAGKACVDYTATLAPSTADDDNNIPWYKHVAAAAKKLEQVEKAASEAEKLNSRLNELKSQAESWYKTLKISEDKQVTQTHSPGTTLPVNEESKCKAQNKTPAECPSEHCD</sequence>
<evidence type="ECO:0000256" key="6">
    <source>
        <dbReference type="ARBA" id="ARBA00023136"/>
    </source>
</evidence>
<dbReference type="GO" id="GO:0005886">
    <property type="term" value="C:plasma membrane"/>
    <property type="evidence" value="ECO:0007669"/>
    <property type="project" value="UniProtKB-SubCell"/>
</dbReference>
<evidence type="ECO:0000256" key="10">
    <source>
        <dbReference type="SAM" id="SignalP"/>
    </source>
</evidence>
<feature type="region of interest" description="Disordered" evidence="9">
    <location>
        <begin position="188"/>
        <end position="213"/>
    </location>
</feature>
<organism evidence="12">
    <name type="scientific">Trypanosoma brucei</name>
    <dbReference type="NCBI Taxonomy" id="5691"/>
    <lineage>
        <taxon>Eukaryota</taxon>
        <taxon>Discoba</taxon>
        <taxon>Euglenozoa</taxon>
        <taxon>Kinetoplastea</taxon>
        <taxon>Metakinetoplastina</taxon>
        <taxon>Trypanosomatida</taxon>
        <taxon>Trypanosomatidae</taxon>
        <taxon>Trypanosoma</taxon>
    </lineage>
</organism>
<keyword evidence="6" id="KW-0472">Membrane</keyword>
<reference evidence="12" key="1">
    <citation type="submission" date="2013-02" db="EMBL/GenBank/DDBJ databases">
        <authorList>
            <person name="Cross G.A.M."/>
            <person name="Kim H.-S."/>
            <person name="Wickstead B."/>
        </authorList>
    </citation>
    <scope>NUCLEOTIDE SEQUENCE</scope>
    <source>
        <strain evidence="12">Lister 427</strain>
    </source>
</reference>
<dbReference type="Pfam" id="PF13206">
    <property type="entry name" value="VSG_B"/>
    <property type="match status" value="1"/>
</dbReference>
<feature type="chain" id="PRO_5004058698" evidence="10">
    <location>
        <begin position="23"/>
        <end position="425"/>
    </location>
</feature>
<evidence type="ECO:0000256" key="4">
    <source>
        <dbReference type="ARBA" id="ARBA00022622"/>
    </source>
</evidence>
<keyword evidence="3" id="KW-1003">Cell membrane</keyword>
<protein>
    <submittedName>
        <fullName evidence="12">Variant surface glycoprotein 1355</fullName>
    </submittedName>
</protein>
<keyword evidence="8" id="KW-0449">Lipoprotein</keyword>
<evidence type="ECO:0000256" key="8">
    <source>
        <dbReference type="ARBA" id="ARBA00023288"/>
    </source>
</evidence>
<feature type="region of interest" description="Disordered" evidence="9">
    <location>
        <begin position="387"/>
        <end position="425"/>
    </location>
</feature>
<accession>M4T006</accession>
<evidence type="ECO:0000256" key="7">
    <source>
        <dbReference type="ARBA" id="ARBA00023180"/>
    </source>
</evidence>
<evidence type="ECO:0000313" key="12">
    <source>
        <dbReference type="EMBL" id="AGH60287.1"/>
    </source>
</evidence>
<reference evidence="12" key="2">
    <citation type="journal article" date="2014" name="Mol. Biochem. Parasitol.">
        <title>Capturing the variant surface glycoprotein repertoire (the VSGnome) of Trypanosoma brucei Lister 427.</title>
        <authorList>
            <person name="Cross G.A."/>
            <person name="Kim H.S."/>
            <person name="Wickstead B."/>
        </authorList>
    </citation>
    <scope>NUCLEOTIDE SEQUENCE</scope>
    <source>
        <strain evidence="12">Lister 427</strain>
    </source>
</reference>
<name>M4T006_9TRYP</name>
<dbReference type="GO" id="GO:0098552">
    <property type="term" value="C:side of membrane"/>
    <property type="evidence" value="ECO:0007669"/>
    <property type="project" value="UniProtKB-KW"/>
</dbReference>
<feature type="signal peptide" evidence="10">
    <location>
        <begin position="1"/>
        <end position="22"/>
    </location>
</feature>
<comment type="function">
    <text evidence="1">VSG forms a coat on the surface of the parasite. The trypanosome evades the immune response of the host by expressing a series of antigenically distinct VSGs from an estimated 1000 VSG genes.</text>
</comment>
<evidence type="ECO:0000256" key="2">
    <source>
        <dbReference type="ARBA" id="ARBA00004609"/>
    </source>
</evidence>
<feature type="domain" description="Trypanosome variant surface glycoprotein B-type N-terminal" evidence="11">
    <location>
        <begin position="12"/>
        <end position="370"/>
    </location>
</feature>
<feature type="compositionally biased region" description="Polar residues" evidence="9">
    <location>
        <begin position="391"/>
        <end position="402"/>
    </location>
</feature>
<feature type="region of interest" description="Disordered" evidence="9">
    <location>
        <begin position="76"/>
        <end position="98"/>
    </location>
</feature>
<evidence type="ECO:0000256" key="1">
    <source>
        <dbReference type="ARBA" id="ARBA00002523"/>
    </source>
</evidence>
<keyword evidence="5 10" id="KW-0732">Signal</keyword>
<comment type="subcellular location">
    <subcellularLocation>
        <location evidence="2">Cell membrane</location>
        <topology evidence="2">Lipid-anchor</topology>
        <topology evidence="2">GPI-anchor</topology>
    </subcellularLocation>
</comment>
<evidence type="ECO:0000256" key="5">
    <source>
        <dbReference type="ARBA" id="ARBA00022729"/>
    </source>
</evidence>